<sequence>MRMFVSRHVIFDEHQFPYSDLVSTPSNTLPSSPLSFCPVIVVNPKNSIVSTSSASPSHPSPTHTPAPSTDSVSPQSITAPLSASPLLHVAPDISMQSDLDSHGFIPDNLQVVLSIPPLNLHPMQTRSKSGIIKRKALLAIIHVPKAPNIQLVEPPNYKAALKIPGEIYAEMLSVVLLIVEDCQEALIHGMGCVVTLNI</sequence>
<organism evidence="2">
    <name type="scientific">Populus alba</name>
    <name type="common">White poplar</name>
    <dbReference type="NCBI Taxonomy" id="43335"/>
    <lineage>
        <taxon>Eukaryota</taxon>
        <taxon>Viridiplantae</taxon>
        <taxon>Streptophyta</taxon>
        <taxon>Embryophyta</taxon>
        <taxon>Tracheophyta</taxon>
        <taxon>Spermatophyta</taxon>
        <taxon>Magnoliopsida</taxon>
        <taxon>eudicotyledons</taxon>
        <taxon>Gunneridae</taxon>
        <taxon>Pentapetalae</taxon>
        <taxon>rosids</taxon>
        <taxon>fabids</taxon>
        <taxon>Malpighiales</taxon>
        <taxon>Salicaceae</taxon>
        <taxon>Saliceae</taxon>
        <taxon>Populus</taxon>
    </lineage>
</organism>
<evidence type="ECO:0000313" key="2">
    <source>
        <dbReference type="EMBL" id="TKS10439.1"/>
    </source>
</evidence>
<comment type="caution">
    <text evidence="2">The sequence shown here is derived from an EMBL/GenBank/DDBJ whole genome shotgun (WGS) entry which is preliminary data.</text>
</comment>
<reference evidence="2" key="1">
    <citation type="submission" date="2018-10" db="EMBL/GenBank/DDBJ databases">
        <title>Population genomic analysis revealed the cold adaptation of white poplar.</title>
        <authorList>
            <person name="Liu Y.-J."/>
        </authorList>
    </citation>
    <scope>NUCLEOTIDE SEQUENCE [LARGE SCALE GENOMIC DNA]</scope>
    <source>
        <strain evidence="2">PAL-ZL1</strain>
    </source>
</reference>
<proteinExistence type="predicted"/>
<gene>
    <name evidence="2" type="ORF">D5086_0000082890</name>
</gene>
<protein>
    <submittedName>
        <fullName evidence="2">Uncharacterized protein</fullName>
    </submittedName>
</protein>
<dbReference type="AlphaFoldDB" id="A0A4U5QJV1"/>
<dbReference type="EMBL" id="RCHU01000234">
    <property type="protein sequence ID" value="TKS10439.1"/>
    <property type="molecule type" value="Genomic_DNA"/>
</dbReference>
<evidence type="ECO:0000256" key="1">
    <source>
        <dbReference type="SAM" id="MobiDB-lite"/>
    </source>
</evidence>
<accession>A0A4U5QJV1</accession>
<feature type="region of interest" description="Disordered" evidence="1">
    <location>
        <begin position="50"/>
        <end position="76"/>
    </location>
</feature>
<name>A0A4U5QJV1_POPAL</name>